<comment type="caution">
    <text evidence="2">The sequence shown here is derived from an EMBL/GenBank/DDBJ whole genome shotgun (WGS) entry which is preliminary data.</text>
</comment>
<accession>A0AA36DEM8</accession>
<dbReference type="SMART" id="SM00225">
    <property type="entry name" value="BTB"/>
    <property type="match status" value="1"/>
</dbReference>
<dbReference type="InterPro" id="IPR045068">
    <property type="entry name" value="BACURD1-3"/>
</dbReference>
<dbReference type="InterPro" id="IPR011333">
    <property type="entry name" value="SKP1/BTB/POZ_sf"/>
</dbReference>
<dbReference type="PANTHER" id="PTHR11145">
    <property type="entry name" value="BTB/POZ DOMAIN-CONTAINING ADAPTER FOR CUL3-MEDIATED RHOA DEGRADATION PROTEIN FAMILY MEMBER"/>
    <property type="match status" value="1"/>
</dbReference>
<dbReference type="Gene3D" id="3.30.710.10">
    <property type="entry name" value="Potassium Channel Kv1.1, Chain A"/>
    <property type="match status" value="1"/>
</dbReference>
<evidence type="ECO:0000259" key="1">
    <source>
        <dbReference type="SMART" id="SM00225"/>
    </source>
</evidence>
<name>A0AA36DEM8_9BILA</name>
<feature type="non-terminal residue" evidence="2">
    <location>
        <position position="1"/>
    </location>
</feature>
<evidence type="ECO:0000313" key="2">
    <source>
        <dbReference type="EMBL" id="CAJ0585812.1"/>
    </source>
</evidence>
<dbReference type="InterPro" id="IPR000210">
    <property type="entry name" value="BTB/POZ_dom"/>
</dbReference>
<dbReference type="SUPFAM" id="SSF54695">
    <property type="entry name" value="POZ domain"/>
    <property type="match status" value="1"/>
</dbReference>
<dbReference type="AlphaFoldDB" id="A0AA36DEM8"/>
<dbReference type="Pfam" id="PF02214">
    <property type="entry name" value="BTB_2"/>
    <property type="match status" value="1"/>
</dbReference>
<dbReference type="EMBL" id="CATQJA010002706">
    <property type="protein sequence ID" value="CAJ0585812.1"/>
    <property type="molecule type" value="Genomic_DNA"/>
</dbReference>
<proteinExistence type="predicted"/>
<organism evidence="2 3">
    <name type="scientific">Mesorhabditis spiculigera</name>
    <dbReference type="NCBI Taxonomy" id="96644"/>
    <lineage>
        <taxon>Eukaryota</taxon>
        <taxon>Metazoa</taxon>
        <taxon>Ecdysozoa</taxon>
        <taxon>Nematoda</taxon>
        <taxon>Chromadorea</taxon>
        <taxon>Rhabditida</taxon>
        <taxon>Rhabditina</taxon>
        <taxon>Rhabditomorpha</taxon>
        <taxon>Rhabditoidea</taxon>
        <taxon>Rhabditidae</taxon>
        <taxon>Mesorhabditinae</taxon>
        <taxon>Mesorhabditis</taxon>
    </lineage>
</organism>
<dbReference type="InterPro" id="IPR003131">
    <property type="entry name" value="T1-type_BTB"/>
</dbReference>
<sequence length="222" mass="25897">MKEDGRVRLNVGGQIFETSAFTLTRYRDTMLATMVEDRWTSSAPEKELFIDRDPSHFHRILNFLRDGAEFFQLPREDRALDELRKEASFFGITELVALCDVALAPFQVGDTVGWRAEAIPLYWRSFVRYMVDDNLTLPFIYDRNNHILAKCIGCQEFQDPKSAYIIEINYQDWEPMKHHMETMTAEIVEMMGICCNVSWDNGQQIHLPCSALRRFLPGDETR</sequence>
<reference evidence="2" key="1">
    <citation type="submission" date="2023-06" db="EMBL/GenBank/DDBJ databases">
        <authorList>
            <person name="Delattre M."/>
        </authorList>
    </citation>
    <scope>NUCLEOTIDE SEQUENCE</scope>
    <source>
        <strain evidence="2">AF72</strain>
    </source>
</reference>
<protein>
    <recommendedName>
        <fullName evidence="1">BTB domain-containing protein</fullName>
    </recommendedName>
</protein>
<evidence type="ECO:0000313" key="3">
    <source>
        <dbReference type="Proteomes" id="UP001177023"/>
    </source>
</evidence>
<feature type="domain" description="BTB" evidence="1">
    <location>
        <begin position="5"/>
        <end position="107"/>
    </location>
</feature>
<dbReference type="GO" id="GO:0051260">
    <property type="term" value="P:protein homooligomerization"/>
    <property type="evidence" value="ECO:0007669"/>
    <property type="project" value="InterPro"/>
</dbReference>
<dbReference type="PANTHER" id="PTHR11145:SF12">
    <property type="entry name" value="BTB DOMAIN-CONTAINING PROTEIN"/>
    <property type="match status" value="1"/>
</dbReference>
<gene>
    <name evidence="2" type="ORF">MSPICULIGERA_LOCUS23822</name>
</gene>
<dbReference type="Proteomes" id="UP001177023">
    <property type="component" value="Unassembled WGS sequence"/>
</dbReference>
<keyword evidence="3" id="KW-1185">Reference proteome</keyword>